<keyword evidence="2" id="KW-1185">Reference proteome</keyword>
<feature type="compositionally biased region" description="Basic and acidic residues" evidence="1">
    <location>
        <begin position="51"/>
        <end position="60"/>
    </location>
</feature>
<dbReference type="Proteomes" id="UP000095282">
    <property type="component" value="Unplaced"/>
</dbReference>
<sequence length="119" mass="13208">MARPSRHSQGAAKVANKGPRNVGNTQRRQGSTTRASSQAAQPSTSSTSLRDPPKSHDYNLRKRTTVVYPRSTTSGSKRKAPPAEKVVTQGMMKDGRSRFLPKNGYVRKFPKKHGFRSFH</sequence>
<name>A0A1I7U3X6_9PELO</name>
<evidence type="ECO:0000256" key="1">
    <source>
        <dbReference type="SAM" id="MobiDB-lite"/>
    </source>
</evidence>
<dbReference type="WBParaSite" id="Csp11.Scaffold629.g14596.t1">
    <property type="protein sequence ID" value="Csp11.Scaffold629.g14596.t1"/>
    <property type="gene ID" value="Csp11.Scaffold629.g14596"/>
</dbReference>
<feature type="region of interest" description="Disordered" evidence="1">
    <location>
        <begin position="1"/>
        <end position="85"/>
    </location>
</feature>
<organism evidence="2 3">
    <name type="scientific">Caenorhabditis tropicalis</name>
    <dbReference type="NCBI Taxonomy" id="1561998"/>
    <lineage>
        <taxon>Eukaryota</taxon>
        <taxon>Metazoa</taxon>
        <taxon>Ecdysozoa</taxon>
        <taxon>Nematoda</taxon>
        <taxon>Chromadorea</taxon>
        <taxon>Rhabditida</taxon>
        <taxon>Rhabditina</taxon>
        <taxon>Rhabditomorpha</taxon>
        <taxon>Rhabditoidea</taxon>
        <taxon>Rhabditidae</taxon>
        <taxon>Peloderinae</taxon>
        <taxon>Caenorhabditis</taxon>
    </lineage>
</organism>
<proteinExistence type="predicted"/>
<evidence type="ECO:0000313" key="2">
    <source>
        <dbReference type="Proteomes" id="UP000095282"/>
    </source>
</evidence>
<dbReference type="AlphaFoldDB" id="A0A1I7U3X6"/>
<protein>
    <submittedName>
        <fullName evidence="3">PBCV-specific basic adaptor domain-containing protein</fullName>
    </submittedName>
</protein>
<feature type="compositionally biased region" description="Low complexity" evidence="1">
    <location>
        <begin position="29"/>
        <end position="48"/>
    </location>
</feature>
<reference evidence="3" key="1">
    <citation type="submission" date="2016-11" db="UniProtKB">
        <authorList>
            <consortium name="WormBaseParasite"/>
        </authorList>
    </citation>
    <scope>IDENTIFICATION</scope>
</reference>
<accession>A0A1I7U3X6</accession>
<evidence type="ECO:0000313" key="3">
    <source>
        <dbReference type="WBParaSite" id="Csp11.Scaffold629.g14596.t1"/>
    </source>
</evidence>